<proteinExistence type="predicted"/>
<dbReference type="AlphaFoldDB" id="G4CQP9"/>
<dbReference type="HOGENOM" id="CLU_2465856_0_0_4"/>
<name>G4CQP9_9NEIS</name>
<dbReference type="STRING" id="1030841.HMPREF9370_1409"/>
<comment type="caution">
    <text evidence="1">The sequence shown here is derived from an EMBL/GenBank/DDBJ whole genome shotgun (WGS) entry which is preliminary data.</text>
</comment>
<dbReference type="Proteomes" id="UP000005336">
    <property type="component" value="Unassembled WGS sequence"/>
</dbReference>
<evidence type="ECO:0000313" key="2">
    <source>
        <dbReference type="Proteomes" id="UP000005336"/>
    </source>
</evidence>
<dbReference type="EMBL" id="AGAZ01000051">
    <property type="protein sequence ID" value="EGZ46151.1"/>
    <property type="molecule type" value="Genomic_DNA"/>
</dbReference>
<keyword evidence="2" id="KW-1185">Reference proteome</keyword>
<evidence type="ECO:0000313" key="1">
    <source>
        <dbReference type="EMBL" id="EGZ46151.1"/>
    </source>
</evidence>
<gene>
    <name evidence="1" type="ORF">HMPREF9370_1409</name>
</gene>
<organism evidence="1 2">
    <name type="scientific">Neisseria wadsworthii 9715</name>
    <dbReference type="NCBI Taxonomy" id="1030841"/>
    <lineage>
        <taxon>Bacteria</taxon>
        <taxon>Pseudomonadati</taxon>
        <taxon>Pseudomonadota</taxon>
        <taxon>Betaproteobacteria</taxon>
        <taxon>Neisseriales</taxon>
        <taxon>Neisseriaceae</taxon>
        <taxon>Neisseria</taxon>
    </lineage>
</organism>
<reference evidence="1 2" key="1">
    <citation type="submission" date="2011-06" db="EMBL/GenBank/DDBJ databases">
        <authorList>
            <person name="Muzny D."/>
            <person name="Qin X."/>
            <person name="Deng J."/>
            <person name="Jiang H."/>
            <person name="Liu Y."/>
            <person name="Qu J."/>
            <person name="Song X.-Z."/>
            <person name="Zhang L."/>
            <person name="Thornton R."/>
            <person name="Coyle M."/>
            <person name="Francisco L."/>
            <person name="Jackson L."/>
            <person name="Javaid M."/>
            <person name="Korchina V."/>
            <person name="Kovar C."/>
            <person name="Mata R."/>
            <person name="Mathew T."/>
            <person name="Ngo R."/>
            <person name="Nguyen L."/>
            <person name="Nguyen N."/>
            <person name="Okwuonu G."/>
            <person name="Ongeri F."/>
            <person name="Pham C."/>
            <person name="Simmons D."/>
            <person name="Wilczek-Boney K."/>
            <person name="Hale W."/>
            <person name="Jakkamsetti A."/>
            <person name="Pham P."/>
            <person name="Ruth R."/>
            <person name="San Lucas F."/>
            <person name="Warren J."/>
            <person name="Zhang J."/>
            <person name="Zhao Z."/>
            <person name="Zhou C."/>
            <person name="Zhu D."/>
            <person name="Lee S."/>
            <person name="Bess C."/>
            <person name="Blankenburg K."/>
            <person name="Forbes L."/>
            <person name="Fu Q."/>
            <person name="Gubbala S."/>
            <person name="Hirani K."/>
            <person name="Jayaseelan J.C."/>
            <person name="Lara F."/>
            <person name="Munidasa M."/>
            <person name="Palculict T."/>
            <person name="Patil S."/>
            <person name="Pu L.-L."/>
            <person name="Saada N."/>
            <person name="Tang L."/>
            <person name="Weissenberger G."/>
            <person name="Zhu Y."/>
            <person name="Hemphill L."/>
            <person name="Shang Y."/>
            <person name="Youmans B."/>
            <person name="Ayvaz T."/>
            <person name="Ross M."/>
            <person name="Santibanez J."/>
            <person name="Aqrawi P."/>
            <person name="Gross S."/>
            <person name="Joshi V."/>
            <person name="Fowler G."/>
            <person name="Nazareth L."/>
            <person name="Reid J."/>
            <person name="Worley K."/>
            <person name="Petrosino J."/>
            <person name="Highlander S."/>
            <person name="Gibbs R."/>
        </authorList>
    </citation>
    <scope>NUCLEOTIDE SEQUENCE [LARGE SCALE GENOMIC DNA]</scope>
    <source>
        <strain evidence="1 2">9715</strain>
    </source>
</reference>
<protein>
    <submittedName>
        <fullName evidence="1">Uncharacterized protein</fullName>
    </submittedName>
</protein>
<sequence>MFLYNNVVNSQFFYIFDFLTNDIFSFYSRQNNFNPSIVIIKIILIYFNPKQMQSARGKHINQTALLSQFRLKMLKPYKACKQSRNQIF</sequence>
<accession>G4CQP9</accession>